<proteinExistence type="predicted"/>
<organism evidence="2 3">
    <name type="scientific">Pseudozyma flocculosa</name>
    <dbReference type="NCBI Taxonomy" id="84751"/>
    <lineage>
        <taxon>Eukaryota</taxon>
        <taxon>Fungi</taxon>
        <taxon>Dikarya</taxon>
        <taxon>Basidiomycota</taxon>
        <taxon>Ustilaginomycotina</taxon>
        <taxon>Ustilaginomycetes</taxon>
        <taxon>Ustilaginales</taxon>
        <taxon>Ustilaginaceae</taxon>
        <taxon>Pseudozyma</taxon>
    </lineage>
</organism>
<dbReference type="Proteomes" id="UP000323386">
    <property type="component" value="Unassembled WGS sequence"/>
</dbReference>
<dbReference type="AlphaFoldDB" id="A0A5C3F503"/>
<evidence type="ECO:0000313" key="3">
    <source>
        <dbReference type="Proteomes" id="UP000323386"/>
    </source>
</evidence>
<name>A0A5C3F503_9BASI</name>
<feature type="region of interest" description="Disordered" evidence="1">
    <location>
        <begin position="266"/>
        <end position="313"/>
    </location>
</feature>
<evidence type="ECO:0000256" key="1">
    <source>
        <dbReference type="SAM" id="MobiDB-lite"/>
    </source>
</evidence>
<feature type="compositionally biased region" description="Basic and acidic residues" evidence="1">
    <location>
        <begin position="1"/>
        <end position="20"/>
    </location>
</feature>
<accession>A0A5C3F503</accession>
<reference evidence="2 3" key="1">
    <citation type="submission" date="2018-03" db="EMBL/GenBank/DDBJ databases">
        <authorList>
            <person name="Guldener U."/>
        </authorList>
    </citation>
    <scope>NUCLEOTIDE SEQUENCE [LARGE SCALE GENOMIC DNA]</scope>
    <source>
        <strain evidence="2 3">DAOM196992</strain>
    </source>
</reference>
<sequence length="313" mass="34021">MQLCRRQDGSQAKRERDRVGRPRRQRCAPWAPPRPVALSHAWLLPRCCMPAGRGRDHRPCSLLQPAAAVRRSTGRPARRLIRCTRPALAEPDPACFRRLPSGRPAVRYWPYVMGGPTHARPAPPCEGRCCSDDDDCRVSGSTLMVPHAGYVQSLNGLASGRRALRRCLSAPPSLPLPTEMSSQHHRCGKPPSVPSPKQARGTVDGGGTARRRLLAWLETASDHTRTSSTGVALASMKGGSWERQMRRPSLEVLRAASSGNVGKAEIFPCKPARKQAGKGIKQQSRQAGQRTEPLPCDTSLPPAAPGQSGEAER</sequence>
<feature type="region of interest" description="Disordered" evidence="1">
    <location>
        <begin position="174"/>
        <end position="206"/>
    </location>
</feature>
<dbReference type="EMBL" id="OOIP01000015">
    <property type="protein sequence ID" value="SPO39584.1"/>
    <property type="molecule type" value="Genomic_DNA"/>
</dbReference>
<feature type="region of interest" description="Disordered" evidence="1">
    <location>
        <begin position="219"/>
        <end position="242"/>
    </location>
</feature>
<evidence type="ECO:0000313" key="2">
    <source>
        <dbReference type="EMBL" id="SPO39584.1"/>
    </source>
</evidence>
<feature type="region of interest" description="Disordered" evidence="1">
    <location>
        <begin position="1"/>
        <end position="30"/>
    </location>
</feature>
<gene>
    <name evidence="2" type="ORF">PSFLO_05065</name>
</gene>
<protein>
    <submittedName>
        <fullName evidence="2">Uncharacterized protein</fullName>
    </submittedName>
</protein>
<keyword evidence="3" id="KW-1185">Reference proteome</keyword>